<dbReference type="HOGENOM" id="CLU_2773163_0_0_0"/>
<name>Q7UJ14_RHOBA</name>
<keyword evidence="2" id="KW-1185">Reference proteome</keyword>
<reference evidence="1 2" key="1">
    <citation type="journal article" date="2003" name="Proc. Natl. Acad. Sci. U.S.A.">
        <title>Complete genome sequence of the marine planctomycete Pirellula sp. strain 1.</title>
        <authorList>
            <person name="Gloeckner F.O."/>
            <person name="Kube M."/>
            <person name="Bauer M."/>
            <person name="Teeling H."/>
            <person name="Lombardot T."/>
            <person name="Ludwig W."/>
            <person name="Gade D."/>
            <person name="Beck A."/>
            <person name="Borzym K."/>
            <person name="Heitmann K."/>
            <person name="Rabus R."/>
            <person name="Schlesner H."/>
            <person name="Amann R."/>
            <person name="Reinhardt R."/>
        </authorList>
    </citation>
    <scope>NUCLEOTIDE SEQUENCE [LARGE SCALE GENOMIC DNA]</scope>
    <source>
        <strain evidence="2">DSM 10527 / NCIMB 13988 / SH1</strain>
    </source>
</reference>
<organism evidence="1 2">
    <name type="scientific">Rhodopirellula baltica (strain DSM 10527 / NCIMB 13988 / SH1)</name>
    <dbReference type="NCBI Taxonomy" id="243090"/>
    <lineage>
        <taxon>Bacteria</taxon>
        <taxon>Pseudomonadati</taxon>
        <taxon>Planctomycetota</taxon>
        <taxon>Planctomycetia</taxon>
        <taxon>Pirellulales</taxon>
        <taxon>Pirellulaceae</taxon>
        <taxon>Rhodopirellula</taxon>
    </lineage>
</organism>
<protein>
    <submittedName>
        <fullName evidence="1">Uncharacterized protein</fullName>
    </submittedName>
</protein>
<proteinExistence type="predicted"/>
<accession>Q7UJ14</accession>
<evidence type="ECO:0000313" key="2">
    <source>
        <dbReference type="Proteomes" id="UP000001025"/>
    </source>
</evidence>
<dbReference type="AlphaFoldDB" id="Q7UJ14"/>
<sequence>MISRVQPEGFRFICGCFGRKSAGWGTRSSAGVSKAVAQFAMTLTVRQATPITHFSIPTGLRARGLFRAP</sequence>
<dbReference type="EnsemblBacteria" id="CAD77446">
    <property type="protein sequence ID" value="CAD77446"/>
    <property type="gene ID" value="RB12201"/>
</dbReference>
<dbReference type="STRING" id="243090.RB12201"/>
<dbReference type="InParanoid" id="Q7UJ14"/>
<dbReference type="KEGG" id="rba:RB12201"/>
<dbReference type="Proteomes" id="UP000001025">
    <property type="component" value="Chromosome"/>
</dbReference>
<gene>
    <name evidence="1" type="ordered locus">RB12201</name>
</gene>
<dbReference type="EMBL" id="BX294154">
    <property type="protein sequence ID" value="CAD77446.1"/>
    <property type="molecule type" value="Genomic_DNA"/>
</dbReference>
<evidence type="ECO:0000313" key="1">
    <source>
        <dbReference type="EMBL" id="CAD77446.1"/>
    </source>
</evidence>